<evidence type="ECO:0000313" key="3">
    <source>
        <dbReference type="Proteomes" id="UP000290637"/>
    </source>
</evidence>
<dbReference type="AlphaFoldDB" id="A0A4P6L0C9"/>
<reference evidence="2 3" key="1">
    <citation type="submission" date="2019-02" db="EMBL/GenBank/DDBJ databases">
        <title>Draft Genome Sequences of Six Type Strains of the Genus Massilia.</title>
        <authorList>
            <person name="Miess H."/>
            <person name="Frediansyhah A."/>
            <person name="Gross H."/>
        </authorList>
    </citation>
    <scope>NUCLEOTIDE SEQUENCE [LARGE SCALE GENOMIC DNA]</scope>
    <source>
        <strain evidence="2 3">DSM 17473</strain>
    </source>
</reference>
<dbReference type="RefSeq" id="WP_130188084.1">
    <property type="nucleotide sequence ID" value="NZ_CP035913.1"/>
</dbReference>
<organism evidence="2 3">
    <name type="scientific">Pseudoduganella lutea</name>
    <dbReference type="NCBI Taxonomy" id="321985"/>
    <lineage>
        <taxon>Bacteria</taxon>
        <taxon>Pseudomonadati</taxon>
        <taxon>Pseudomonadota</taxon>
        <taxon>Betaproteobacteria</taxon>
        <taxon>Burkholderiales</taxon>
        <taxon>Oxalobacteraceae</taxon>
        <taxon>Telluria group</taxon>
        <taxon>Pseudoduganella</taxon>
    </lineage>
</organism>
<dbReference type="Proteomes" id="UP000290637">
    <property type="component" value="Chromosome"/>
</dbReference>
<accession>A0A4P6L0C9</accession>
<gene>
    <name evidence="2" type="ORF">EWM63_19845</name>
</gene>
<proteinExistence type="predicted"/>
<name>A0A4P6L0C9_9BURK</name>
<dbReference type="OrthoDB" id="9179759at2"/>
<sequence length="156" mass="17672">MDRQTFDSRAGFQAQLEACLSQSRITLAMFDPDFGWWELGSAGNDALLRAFLRHGGRLQLVAHSNARLERDAPRFLRLLHDYGHLIECRLTNRSIGHLTDSFCIGDAHHVVRRFHSDHFRGEAIFLSPSSTTSHLERYQSIWAETRPGLQAGVTGL</sequence>
<dbReference type="EMBL" id="CP035913">
    <property type="protein sequence ID" value="QBE64969.1"/>
    <property type="molecule type" value="Genomic_DNA"/>
</dbReference>
<protein>
    <recommendedName>
        <fullName evidence="1">DUF7931 domain-containing protein</fullName>
    </recommendedName>
</protein>
<evidence type="ECO:0000259" key="1">
    <source>
        <dbReference type="Pfam" id="PF25559"/>
    </source>
</evidence>
<feature type="domain" description="DUF7931" evidence="1">
    <location>
        <begin position="12"/>
        <end position="147"/>
    </location>
</feature>
<keyword evidence="3" id="KW-1185">Reference proteome</keyword>
<dbReference type="KEGG" id="plue:EWM63_19845"/>
<evidence type="ECO:0000313" key="2">
    <source>
        <dbReference type="EMBL" id="QBE64969.1"/>
    </source>
</evidence>
<dbReference type="InterPro" id="IPR057691">
    <property type="entry name" value="DUF7931"/>
</dbReference>
<dbReference type="Pfam" id="PF25559">
    <property type="entry name" value="DUF7931"/>
    <property type="match status" value="1"/>
</dbReference>